<reference evidence="9 10" key="1">
    <citation type="submission" date="2011-11" db="EMBL/GenBank/DDBJ databases">
        <authorList>
            <person name="Weinstock G."/>
            <person name="Sodergren E."/>
            <person name="Clifton S."/>
            <person name="Fulton L."/>
            <person name="Fulton B."/>
            <person name="Courtney L."/>
            <person name="Fronick C."/>
            <person name="Harrison M."/>
            <person name="Strong C."/>
            <person name="Farmer C."/>
            <person name="Delahaunty K."/>
            <person name="Markovic C."/>
            <person name="Hall O."/>
            <person name="Minx P."/>
            <person name="Tomlinson C."/>
            <person name="Mitreva M."/>
            <person name="Hou S."/>
            <person name="Chen J."/>
            <person name="Wollam A."/>
            <person name="Pepin K.H."/>
            <person name="Johnson M."/>
            <person name="Bhonagiri V."/>
            <person name="Zhang X."/>
            <person name="Suruliraj S."/>
            <person name="Warren W."/>
            <person name="Chinwalla A."/>
            <person name="Mardis E.R."/>
            <person name="Wilson R.K."/>
        </authorList>
    </citation>
    <scope>NUCLEOTIDE SEQUENCE [LARGE SCALE GENOMIC DNA]</scope>
    <source>
        <strain evidence="9 10">YIT 11816</strain>
    </source>
</reference>
<comment type="caution">
    <text evidence="9">The sequence shown here is derived from an EMBL/GenBank/DDBJ whole genome shotgun (WGS) entry which is preliminary data.</text>
</comment>
<dbReference type="Proteomes" id="UP000004956">
    <property type="component" value="Unassembled WGS sequence"/>
</dbReference>
<keyword evidence="5 8" id="KW-0732">Signal</keyword>
<keyword evidence="4" id="KW-0964">Secreted</keyword>
<evidence type="ECO:0000256" key="3">
    <source>
        <dbReference type="ARBA" id="ARBA00004613"/>
    </source>
</evidence>
<dbReference type="AlphaFoldDB" id="H3KEU3"/>
<evidence type="ECO:0000256" key="6">
    <source>
        <dbReference type="ARBA" id="ARBA00023136"/>
    </source>
</evidence>
<feature type="signal peptide" evidence="8">
    <location>
        <begin position="1"/>
        <end position="33"/>
    </location>
</feature>
<dbReference type="NCBIfam" id="TIGR01376">
    <property type="entry name" value="POMP_repeat"/>
    <property type="match status" value="1"/>
</dbReference>
<dbReference type="GO" id="GO:0009279">
    <property type="term" value="C:cell outer membrane"/>
    <property type="evidence" value="ECO:0007669"/>
    <property type="project" value="UniProtKB-SubCell"/>
</dbReference>
<comment type="subcellular location">
    <subcellularLocation>
        <location evidence="1">Cell envelope</location>
    </subcellularLocation>
    <subcellularLocation>
        <location evidence="2">Cell outer membrane</location>
    </subcellularLocation>
    <subcellularLocation>
        <location evidence="3">Secreted</location>
    </subcellularLocation>
</comment>
<protein>
    <submittedName>
        <fullName evidence="9">Uncharacterized protein</fullName>
    </submittedName>
</protein>
<keyword evidence="7" id="KW-0998">Cell outer membrane</keyword>
<dbReference type="GO" id="GO:0005576">
    <property type="term" value="C:extracellular region"/>
    <property type="evidence" value="ECO:0007669"/>
    <property type="project" value="UniProtKB-SubCell"/>
</dbReference>
<evidence type="ECO:0000256" key="5">
    <source>
        <dbReference type="ARBA" id="ARBA00022729"/>
    </source>
</evidence>
<evidence type="ECO:0000256" key="7">
    <source>
        <dbReference type="ARBA" id="ARBA00023237"/>
    </source>
</evidence>
<dbReference type="PATRIC" id="fig|762967.3.peg.993"/>
<evidence type="ECO:0000256" key="2">
    <source>
        <dbReference type="ARBA" id="ARBA00004442"/>
    </source>
</evidence>
<evidence type="ECO:0000256" key="8">
    <source>
        <dbReference type="SAM" id="SignalP"/>
    </source>
</evidence>
<dbReference type="HOGENOM" id="CLU_941737_0_0_4"/>
<name>H3KEU3_9BURK</name>
<keyword evidence="10" id="KW-1185">Reference proteome</keyword>
<feature type="chain" id="PRO_5003587967" evidence="8">
    <location>
        <begin position="34"/>
        <end position="302"/>
    </location>
</feature>
<sequence length="302" mass="30283">MQNNTIAAAMPGFGTKTILAAAVAAVISTGAFAASSSGVLITPDATELNSPVKGGEEANFEGTRAYLYAGNALAISMEGRDYGENAKVEGVKSSYVQEQAAGGADTLAINALILEGGTISGLVADPVKDAETSAVGGSALAAVYSKSEGNANALRVRVKGTDFTGNASTGQGGAVYLEGVEAAFTDSNFQNNTSSKEGGAIYAKGGQVTLAAANADVVISGNKDASKNAGGFLYAADAANVTLDAAEGRTITIGTAGESTDGLASYTTRDSHGTLRKTGEGKVVINSSMESWNNDITHSCPN</sequence>
<evidence type="ECO:0000256" key="1">
    <source>
        <dbReference type="ARBA" id="ARBA00004196"/>
    </source>
</evidence>
<evidence type="ECO:0000256" key="4">
    <source>
        <dbReference type="ARBA" id="ARBA00022525"/>
    </source>
</evidence>
<dbReference type="InterPro" id="IPR003368">
    <property type="entry name" value="POMP_repeat"/>
</dbReference>
<proteinExistence type="predicted"/>
<evidence type="ECO:0000313" key="10">
    <source>
        <dbReference type="Proteomes" id="UP000004956"/>
    </source>
</evidence>
<dbReference type="EMBL" id="AFBQ01000173">
    <property type="protein sequence ID" value="EHY31369.1"/>
    <property type="molecule type" value="Genomic_DNA"/>
</dbReference>
<accession>H3KEU3</accession>
<gene>
    <name evidence="9" type="ORF">HMPREF9440_01258</name>
</gene>
<organism evidence="9 10">
    <name type="scientific">Sutterella parvirubra YIT 11816</name>
    <dbReference type="NCBI Taxonomy" id="762967"/>
    <lineage>
        <taxon>Bacteria</taxon>
        <taxon>Pseudomonadati</taxon>
        <taxon>Pseudomonadota</taxon>
        <taxon>Betaproteobacteria</taxon>
        <taxon>Burkholderiales</taxon>
        <taxon>Sutterellaceae</taxon>
        <taxon>Sutterella</taxon>
    </lineage>
</organism>
<dbReference type="Pfam" id="PF02415">
    <property type="entry name" value="Chlam_PMP"/>
    <property type="match status" value="2"/>
</dbReference>
<keyword evidence="6" id="KW-0472">Membrane</keyword>
<evidence type="ECO:0000313" key="9">
    <source>
        <dbReference type="EMBL" id="EHY31369.1"/>
    </source>
</evidence>